<evidence type="ECO:0000313" key="1">
    <source>
        <dbReference type="EMBL" id="KAI3735437.1"/>
    </source>
</evidence>
<sequence length="119" mass="12720">MTKLQAGSWNSADKARNDAIMMLMKKKVLETLICRIPMSTGERWTLGIARTRSAEIQTVDVVVDPDGGWNEEVAGGNSAEGGDLYGLKDGAGGGRFGEKKVSDAYGGGGYRLEEKPLDP</sequence>
<dbReference type="EMBL" id="CM042050">
    <property type="protein sequence ID" value="KAI3735437.1"/>
    <property type="molecule type" value="Genomic_DNA"/>
</dbReference>
<name>A0ACB9CME6_ARCLA</name>
<keyword evidence="2" id="KW-1185">Reference proteome</keyword>
<reference evidence="1 2" key="2">
    <citation type="journal article" date="2022" name="Mol. Ecol. Resour.">
        <title>The genomes of chicory, endive, great burdock and yacon provide insights into Asteraceae paleo-polyploidization history and plant inulin production.</title>
        <authorList>
            <person name="Fan W."/>
            <person name="Wang S."/>
            <person name="Wang H."/>
            <person name="Wang A."/>
            <person name="Jiang F."/>
            <person name="Liu H."/>
            <person name="Zhao H."/>
            <person name="Xu D."/>
            <person name="Zhang Y."/>
        </authorList>
    </citation>
    <scope>NUCLEOTIDE SEQUENCE [LARGE SCALE GENOMIC DNA]</scope>
    <source>
        <strain evidence="2">cv. Niubang</strain>
    </source>
</reference>
<proteinExistence type="predicted"/>
<accession>A0ACB9CME6</accession>
<evidence type="ECO:0000313" key="2">
    <source>
        <dbReference type="Proteomes" id="UP001055879"/>
    </source>
</evidence>
<reference evidence="2" key="1">
    <citation type="journal article" date="2022" name="Mol. Ecol. Resour.">
        <title>The genomes of chicory, endive, great burdock and yacon provide insights into Asteraceae palaeo-polyploidization history and plant inulin production.</title>
        <authorList>
            <person name="Fan W."/>
            <person name="Wang S."/>
            <person name="Wang H."/>
            <person name="Wang A."/>
            <person name="Jiang F."/>
            <person name="Liu H."/>
            <person name="Zhao H."/>
            <person name="Xu D."/>
            <person name="Zhang Y."/>
        </authorList>
    </citation>
    <scope>NUCLEOTIDE SEQUENCE [LARGE SCALE GENOMIC DNA]</scope>
    <source>
        <strain evidence="2">cv. Niubang</strain>
    </source>
</reference>
<dbReference type="Proteomes" id="UP001055879">
    <property type="component" value="Linkage Group LG04"/>
</dbReference>
<protein>
    <submittedName>
        <fullName evidence="1">Uncharacterized protein</fullName>
    </submittedName>
</protein>
<comment type="caution">
    <text evidence="1">The sequence shown here is derived from an EMBL/GenBank/DDBJ whole genome shotgun (WGS) entry which is preliminary data.</text>
</comment>
<gene>
    <name evidence="1" type="ORF">L6452_14934</name>
</gene>
<organism evidence="1 2">
    <name type="scientific">Arctium lappa</name>
    <name type="common">Greater burdock</name>
    <name type="synonym">Lappa major</name>
    <dbReference type="NCBI Taxonomy" id="4217"/>
    <lineage>
        <taxon>Eukaryota</taxon>
        <taxon>Viridiplantae</taxon>
        <taxon>Streptophyta</taxon>
        <taxon>Embryophyta</taxon>
        <taxon>Tracheophyta</taxon>
        <taxon>Spermatophyta</taxon>
        <taxon>Magnoliopsida</taxon>
        <taxon>eudicotyledons</taxon>
        <taxon>Gunneridae</taxon>
        <taxon>Pentapetalae</taxon>
        <taxon>asterids</taxon>
        <taxon>campanulids</taxon>
        <taxon>Asterales</taxon>
        <taxon>Asteraceae</taxon>
        <taxon>Carduoideae</taxon>
        <taxon>Cardueae</taxon>
        <taxon>Arctiinae</taxon>
        <taxon>Arctium</taxon>
    </lineage>
</organism>